<keyword evidence="3" id="KW-1185">Reference proteome</keyword>
<name>A0ABQ9GPW4_9NEOP</name>
<proteinExistence type="predicted"/>
<evidence type="ECO:0000313" key="2">
    <source>
        <dbReference type="EMBL" id="KAJ8874070.1"/>
    </source>
</evidence>
<dbReference type="Proteomes" id="UP001159363">
    <property type="component" value="Chromosome 9"/>
</dbReference>
<evidence type="ECO:0000313" key="3">
    <source>
        <dbReference type="Proteomes" id="UP001159363"/>
    </source>
</evidence>
<protein>
    <submittedName>
        <fullName evidence="2">Uncharacterized protein</fullName>
    </submittedName>
</protein>
<reference evidence="2 3" key="1">
    <citation type="submission" date="2023-02" db="EMBL/GenBank/DDBJ databases">
        <title>LHISI_Scaffold_Assembly.</title>
        <authorList>
            <person name="Stuart O.P."/>
            <person name="Cleave R."/>
            <person name="Magrath M.J.L."/>
            <person name="Mikheyev A.S."/>
        </authorList>
    </citation>
    <scope>NUCLEOTIDE SEQUENCE [LARGE SCALE GENOMIC DNA]</scope>
    <source>
        <strain evidence="2">Daus_M_001</strain>
        <tissue evidence="2">Leg muscle</tissue>
    </source>
</reference>
<sequence>MLYPVAPRTITLGVCSLHKAGCHISLASNTYVAIMVGLVEARLVRKHYILPLSTPATAFTCSLQSEARRIGMRATSPARRRWRRTVDEDSSTSVPVLQCRANTVDEVVRSVTAMRTRWWSSRTVVTLRRPVPARRCVRPSSIHWFHTRITVAAACPICDEKGIPHPFSNNKTGKDWFYGFMRRNNDTVLRKAENLSKCRLMRFNKEIFIGTRQWTISEGNLGNLQFRNLFTEAWTQAATPKNAMSGFRATGIFPFNPQIIPEIAFALSDVSDRTPLQARPTCSSATSCTFETSTIPATPTAPSTSNNTPTTSTSLATVHSLIPKPEIIRNLQKTRQSLNFSKGVHANADQPSTAPVHKHRVRIRTNNDDMHCGDCGRNYYDKSMKVPWIQCVECKRLTISYPCRMGRGSKADSASASPRLTGFYYRRGYFWFSHEVFVAGRRRWSEGFLVDLPFPPPLHFGTALCRPCFTLITSQDLCLELAPSWVSDFPFCQSGHTTDILEDSTIFVARMPSSWPRHIGSHSKYRLEKAGSNCRTLVRHTDALDHSAIGTCAGEKEVVGHTVVSGTVVDGPIGDAVASAEELDDTFAVPVLNIPEDPGNSGRHLGASAVDTDDMTEEEEVDVTSEEVDGIAGTPHEEVHGMTMDLISSGMSEDITDTMNTMSTVKASRHDQPFMTTVPN</sequence>
<dbReference type="EMBL" id="JARBHB010000010">
    <property type="protein sequence ID" value="KAJ8874070.1"/>
    <property type="molecule type" value="Genomic_DNA"/>
</dbReference>
<feature type="region of interest" description="Disordered" evidence="1">
    <location>
        <begin position="293"/>
        <end position="312"/>
    </location>
</feature>
<comment type="caution">
    <text evidence="2">The sequence shown here is derived from an EMBL/GenBank/DDBJ whole genome shotgun (WGS) entry which is preliminary data.</text>
</comment>
<evidence type="ECO:0000256" key="1">
    <source>
        <dbReference type="SAM" id="MobiDB-lite"/>
    </source>
</evidence>
<gene>
    <name evidence="2" type="ORF">PR048_024911</name>
</gene>
<organism evidence="2 3">
    <name type="scientific">Dryococelus australis</name>
    <dbReference type="NCBI Taxonomy" id="614101"/>
    <lineage>
        <taxon>Eukaryota</taxon>
        <taxon>Metazoa</taxon>
        <taxon>Ecdysozoa</taxon>
        <taxon>Arthropoda</taxon>
        <taxon>Hexapoda</taxon>
        <taxon>Insecta</taxon>
        <taxon>Pterygota</taxon>
        <taxon>Neoptera</taxon>
        <taxon>Polyneoptera</taxon>
        <taxon>Phasmatodea</taxon>
        <taxon>Verophasmatodea</taxon>
        <taxon>Anareolatae</taxon>
        <taxon>Phasmatidae</taxon>
        <taxon>Eurycanthinae</taxon>
        <taxon>Dryococelus</taxon>
    </lineage>
</organism>
<accession>A0ABQ9GPW4</accession>